<dbReference type="EMBL" id="JACIFP010000001">
    <property type="protein sequence ID" value="MBB4134952.1"/>
    <property type="molecule type" value="Genomic_DNA"/>
</dbReference>
<keyword evidence="1" id="KW-0812">Transmembrane</keyword>
<keyword evidence="1" id="KW-1133">Transmembrane helix</keyword>
<dbReference type="Proteomes" id="UP000551501">
    <property type="component" value="Unassembled WGS sequence"/>
</dbReference>
<accession>A0A840ETB9</accession>
<keyword evidence="3" id="KW-1185">Reference proteome</keyword>
<evidence type="ECO:0008006" key="4">
    <source>
        <dbReference type="Google" id="ProtNLM"/>
    </source>
</evidence>
<evidence type="ECO:0000313" key="2">
    <source>
        <dbReference type="EMBL" id="MBB4134952.1"/>
    </source>
</evidence>
<name>A0A840ETB9_9ACTN</name>
<protein>
    <recommendedName>
        <fullName evidence="4">Mce-associated membrane protein</fullName>
    </recommendedName>
</protein>
<gene>
    <name evidence="2" type="ORF">BKA16_001504</name>
</gene>
<sequence>MISRLERPLTGRTWIALGIAGVLLIAALAVCVVGLDHRAVQRRAAADRTAVSQQAGEAVAAVFSVSARTWREDRRAAREHLAPPLSTTLREALNSGPPTGVDSVAWEPLRRATVDVDGDAATALVVARVSVTPSGAPEQVVERTVQASLVRVDGRWLLAGLDELR</sequence>
<comment type="caution">
    <text evidence="2">The sequence shown here is derived from an EMBL/GenBank/DDBJ whole genome shotgun (WGS) entry which is preliminary data.</text>
</comment>
<feature type="transmembrane region" description="Helical" evidence="1">
    <location>
        <begin position="14"/>
        <end position="35"/>
    </location>
</feature>
<evidence type="ECO:0000256" key="1">
    <source>
        <dbReference type="SAM" id="Phobius"/>
    </source>
</evidence>
<dbReference type="AlphaFoldDB" id="A0A840ETB9"/>
<reference evidence="2 3" key="1">
    <citation type="submission" date="2020-08" db="EMBL/GenBank/DDBJ databases">
        <title>Sequencing the genomes of 1000 actinobacteria strains.</title>
        <authorList>
            <person name="Klenk H.-P."/>
        </authorList>
    </citation>
    <scope>NUCLEOTIDE SEQUENCE [LARGE SCALE GENOMIC DNA]</scope>
    <source>
        <strain evidence="2 3">DSM 45298</strain>
    </source>
</reference>
<evidence type="ECO:0000313" key="3">
    <source>
        <dbReference type="Proteomes" id="UP000551501"/>
    </source>
</evidence>
<keyword evidence="1" id="KW-0472">Membrane</keyword>
<dbReference type="RefSeq" id="WP_183370065.1">
    <property type="nucleotide sequence ID" value="NZ_BAABHL010000037.1"/>
</dbReference>
<proteinExistence type="predicted"/>
<organism evidence="2 3">
    <name type="scientific">Gordonia humi</name>
    <dbReference type="NCBI Taxonomy" id="686429"/>
    <lineage>
        <taxon>Bacteria</taxon>
        <taxon>Bacillati</taxon>
        <taxon>Actinomycetota</taxon>
        <taxon>Actinomycetes</taxon>
        <taxon>Mycobacteriales</taxon>
        <taxon>Gordoniaceae</taxon>
        <taxon>Gordonia</taxon>
    </lineage>
</organism>